<comment type="cofactor">
    <cofactor evidence="1 6">
        <name>FAD</name>
        <dbReference type="ChEBI" id="CHEBI:57692"/>
    </cofactor>
</comment>
<dbReference type="SUPFAM" id="SSF56645">
    <property type="entry name" value="Acyl-CoA dehydrogenase NM domain-like"/>
    <property type="match status" value="1"/>
</dbReference>
<dbReference type="GO" id="GO:0050660">
    <property type="term" value="F:flavin adenine dinucleotide binding"/>
    <property type="evidence" value="ECO:0007669"/>
    <property type="project" value="InterPro"/>
</dbReference>
<dbReference type="GO" id="GO:0003995">
    <property type="term" value="F:acyl-CoA dehydrogenase activity"/>
    <property type="evidence" value="ECO:0007669"/>
    <property type="project" value="TreeGrafter"/>
</dbReference>
<dbReference type="EMBL" id="CP006850">
    <property type="protein sequence ID" value="AHH17559.1"/>
    <property type="molecule type" value="Genomic_DNA"/>
</dbReference>
<dbReference type="InterPro" id="IPR013786">
    <property type="entry name" value="AcylCoA_DH/ox_N"/>
</dbReference>
<dbReference type="Gene3D" id="1.10.540.10">
    <property type="entry name" value="Acyl-CoA dehydrogenase/oxidase, N-terminal domain"/>
    <property type="match status" value="1"/>
</dbReference>
<feature type="domain" description="Acyl-CoA dehydrogenase/oxidase C-terminal" evidence="7">
    <location>
        <begin position="242"/>
        <end position="391"/>
    </location>
</feature>
<dbReference type="eggNOG" id="COG1960">
    <property type="taxonomic scope" value="Bacteria"/>
</dbReference>
<dbReference type="InterPro" id="IPR009075">
    <property type="entry name" value="AcylCo_DH/oxidase_C"/>
</dbReference>
<dbReference type="InterPro" id="IPR006091">
    <property type="entry name" value="Acyl-CoA_Oxase/DH_mid-dom"/>
</dbReference>
<dbReference type="PANTHER" id="PTHR43884">
    <property type="entry name" value="ACYL-COA DEHYDROGENASE"/>
    <property type="match status" value="1"/>
</dbReference>
<dbReference type="Pfam" id="PF02770">
    <property type="entry name" value="Acyl-CoA_dh_M"/>
    <property type="match status" value="1"/>
</dbReference>
<evidence type="ECO:0000256" key="1">
    <source>
        <dbReference type="ARBA" id="ARBA00001974"/>
    </source>
</evidence>
<dbReference type="KEGG" id="nno:NONO_c27670"/>
<evidence type="ECO:0000313" key="11">
    <source>
        <dbReference type="Proteomes" id="UP000019150"/>
    </source>
</evidence>
<gene>
    <name evidence="10" type="ORF">NONO_c27670</name>
</gene>
<keyword evidence="5 6" id="KW-0560">Oxidoreductase</keyword>
<dbReference type="AlphaFoldDB" id="W5TEG9"/>
<feature type="domain" description="Acyl-CoA oxidase/dehydrogenase middle" evidence="8">
    <location>
        <begin position="126"/>
        <end position="227"/>
    </location>
</feature>
<keyword evidence="3 6" id="KW-0285">Flavoprotein</keyword>
<dbReference type="OrthoDB" id="8876745at2"/>
<protein>
    <submittedName>
        <fullName evidence="10">Acyl-CoA dehydrogenase</fullName>
    </submittedName>
</protein>
<accession>W5TEG9</accession>
<evidence type="ECO:0000256" key="4">
    <source>
        <dbReference type="ARBA" id="ARBA00022827"/>
    </source>
</evidence>
<keyword evidence="4 6" id="KW-0274">FAD</keyword>
<keyword evidence="11" id="KW-1185">Reference proteome</keyword>
<dbReference type="Pfam" id="PF02771">
    <property type="entry name" value="Acyl-CoA_dh_N"/>
    <property type="match status" value="1"/>
</dbReference>
<dbReference type="InterPro" id="IPR046373">
    <property type="entry name" value="Acyl-CoA_Oxase/DH_mid-dom_sf"/>
</dbReference>
<dbReference type="Proteomes" id="UP000019150">
    <property type="component" value="Chromosome"/>
</dbReference>
<dbReference type="FunFam" id="1.20.140.10:FF:000001">
    <property type="entry name" value="Acyl-CoA dehydrogenase"/>
    <property type="match status" value="1"/>
</dbReference>
<dbReference type="Gene3D" id="2.40.110.10">
    <property type="entry name" value="Butyryl-CoA Dehydrogenase, subunit A, domain 2"/>
    <property type="match status" value="1"/>
</dbReference>
<dbReference type="FunFam" id="1.10.540.10:FF:000008">
    <property type="entry name" value="Acyl-CoA dehydrogenase"/>
    <property type="match status" value="1"/>
</dbReference>
<dbReference type="InterPro" id="IPR037069">
    <property type="entry name" value="AcylCoA_DH/ox_N_sf"/>
</dbReference>
<evidence type="ECO:0000256" key="3">
    <source>
        <dbReference type="ARBA" id="ARBA00022630"/>
    </source>
</evidence>
<dbReference type="Pfam" id="PF00441">
    <property type="entry name" value="Acyl-CoA_dh_1"/>
    <property type="match status" value="1"/>
</dbReference>
<dbReference type="PATRIC" id="fig|1415166.3.peg.2836"/>
<reference evidence="10 11" key="1">
    <citation type="journal article" date="2014" name="Appl. Environ. Microbiol.">
        <title>Insights into the Microbial Degradation of Rubber and Gutta-Percha by Analysis of the Complete Genome of Nocardia nova SH22a.</title>
        <authorList>
            <person name="Luo Q."/>
            <person name="Hiessl S."/>
            <person name="Poehlein A."/>
            <person name="Daniel R."/>
            <person name="Steinbuchel A."/>
        </authorList>
    </citation>
    <scope>NUCLEOTIDE SEQUENCE [LARGE SCALE GENOMIC DNA]</scope>
    <source>
        <strain evidence="10">SH22a</strain>
    </source>
</reference>
<name>W5TEG9_9NOCA</name>
<dbReference type="SUPFAM" id="SSF47203">
    <property type="entry name" value="Acyl-CoA dehydrogenase C-terminal domain-like"/>
    <property type="match status" value="1"/>
</dbReference>
<dbReference type="HOGENOM" id="CLU_018204_0_2_11"/>
<evidence type="ECO:0000256" key="5">
    <source>
        <dbReference type="ARBA" id="ARBA00023002"/>
    </source>
</evidence>
<dbReference type="InterPro" id="IPR009100">
    <property type="entry name" value="AcylCoA_DH/oxidase_NM_dom_sf"/>
</dbReference>
<dbReference type="RefSeq" id="WP_025349027.1">
    <property type="nucleotide sequence ID" value="NZ_CP006850.1"/>
</dbReference>
<evidence type="ECO:0000259" key="9">
    <source>
        <dbReference type="Pfam" id="PF02771"/>
    </source>
</evidence>
<dbReference type="Gene3D" id="1.20.140.10">
    <property type="entry name" value="Butyryl-CoA Dehydrogenase, subunit A, domain 3"/>
    <property type="match status" value="1"/>
</dbReference>
<evidence type="ECO:0000259" key="7">
    <source>
        <dbReference type="Pfam" id="PF00441"/>
    </source>
</evidence>
<comment type="similarity">
    <text evidence="2 6">Belongs to the acyl-CoA dehydrogenase family.</text>
</comment>
<evidence type="ECO:0000256" key="6">
    <source>
        <dbReference type="RuleBase" id="RU362125"/>
    </source>
</evidence>
<evidence type="ECO:0000256" key="2">
    <source>
        <dbReference type="ARBA" id="ARBA00009347"/>
    </source>
</evidence>
<sequence>MTKLCATADLTDVQRDILATVREFVDEQILPVATELEHADEYPAKIVAGMKEMGIFGLTIPEEFGGLGESLLTYALVVEELSRGWMSVSGIVNTHFIVAYLLQQHGTDEQKAKYLPRLAAGELTGAFSMSEPGLGSDVSAITTTATPDGDAYVINGQKMWLTNGGTSSLVAVLVRTPEGKDKPHQNLTTFLVEKTPGFGEVAPGLRIPGKIDKMGYKGVDTTELIFDGFRIDKAEILGGTPGRGFYQMMDGVEVGRVNVAARGVGVANRAFELGVSYAQQRHTFGKPIAQHQAVLFRLAEMGTKVEAAHQMVVRAARIKDAGNRNDLEAGMAKYLASEYCRDVVEDAFRIHGGYGFAKEYEIERLYREAPMLLIGEGTADIQRMIIGRRLLENYAER</sequence>
<dbReference type="InterPro" id="IPR036250">
    <property type="entry name" value="AcylCo_DH-like_C"/>
</dbReference>
<evidence type="ECO:0000313" key="10">
    <source>
        <dbReference type="EMBL" id="AHH17559.1"/>
    </source>
</evidence>
<proteinExistence type="inferred from homology"/>
<feature type="domain" description="Acyl-CoA dehydrogenase/oxidase N-terminal" evidence="9">
    <location>
        <begin position="11"/>
        <end position="122"/>
    </location>
</feature>
<evidence type="ECO:0000259" key="8">
    <source>
        <dbReference type="Pfam" id="PF02770"/>
    </source>
</evidence>
<dbReference type="PIRSF" id="PIRSF016578">
    <property type="entry name" value="HsaA"/>
    <property type="match status" value="1"/>
</dbReference>
<organism evidence="10 11">
    <name type="scientific">Nocardia nova SH22a</name>
    <dbReference type="NCBI Taxonomy" id="1415166"/>
    <lineage>
        <taxon>Bacteria</taxon>
        <taxon>Bacillati</taxon>
        <taxon>Actinomycetota</taxon>
        <taxon>Actinomycetes</taxon>
        <taxon>Mycobacteriales</taxon>
        <taxon>Nocardiaceae</taxon>
        <taxon>Nocardia</taxon>
    </lineage>
</organism>
<dbReference type="PANTHER" id="PTHR43884:SF12">
    <property type="entry name" value="ISOVALERYL-COA DEHYDROGENASE, MITOCHONDRIAL-RELATED"/>
    <property type="match status" value="1"/>
</dbReference>
<dbReference type="STRING" id="1415166.NONO_c27670"/>